<reference evidence="3 4" key="1">
    <citation type="journal article" date="2014" name="ISME J.">
        <title>Candidatus Competibacter-lineage genomes retrieved from metagenomes reveal functional metabolic diversity.</title>
        <authorList>
            <person name="McIlroy S.J."/>
            <person name="Albertsen M."/>
            <person name="Andresen E.K."/>
            <person name="Saunders A.M."/>
            <person name="Kristiansen R."/>
            <person name="Stokholm-Bjerregaard M."/>
            <person name="Nielsen K.L."/>
            <person name="Nielsen P.H."/>
        </authorList>
    </citation>
    <scope>NUCLEOTIDE SEQUENCE [LARGE SCALE GENOMIC DNA]</scope>
    <source>
        <strain evidence="3 4">Run_B_J11</strain>
    </source>
</reference>
<evidence type="ECO:0000313" key="4">
    <source>
        <dbReference type="Proteomes" id="UP000019184"/>
    </source>
</evidence>
<keyword evidence="4" id="KW-1185">Reference proteome</keyword>
<accession>A0A7U7GDE3</accession>
<keyword evidence="1 3" id="KW-0315">Glutamine amidotransferase</keyword>
<organism evidence="3 4">
    <name type="scientific">Candidatus Contendobacter odensis Run_B_J11</name>
    <dbReference type="NCBI Taxonomy" id="1400861"/>
    <lineage>
        <taxon>Bacteria</taxon>
        <taxon>Pseudomonadati</taxon>
        <taxon>Pseudomonadota</taxon>
        <taxon>Gammaproteobacteria</taxon>
        <taxon>Candidatus Competibacteraceae</taxon>
        <taxon>Candidatus Contendibacter</taxon>
    </lineage>
</organism>
<dbReference type="CDD" id="cd01908">
    <property type="entry name" value="YafJ"/>
    <property type="match status" value="1"/>
</dbReference>
<dbReference type="InterPro" id="IPR017932">
    <property type="entry name" value="GATase_2_dom"/>
</dbReference>
<dbReference type="EMBL" id="CBTK010000255">
    <property type="protein sequence ID" value="CDH46232.1"/>
    <property type="molecule type" value="Genomic_DNA"/>
</dbReference>
<dbReference type="PANTHER" id="PTHR42824">
    <property type="entry name" value="GLUTAMINE AMIDOTRANSFERASE"/>
    <property type="match status" value="1"/>
</dbReference>
<dbReference type="Pfam" id="PF13230">
    <property type="entry name" value="GATase_4"/>
    <property type="match status" value="1"/>
</dbReference>
<dbReference type="AlphaFoldDB" id="A0A7U7GDE3"/>
<proteinExistence type="predicted"/>
<comment type="caution">
    <text evidence="3">The sequence shown here is derived from an EMBL/GenBank/DDBJ whole genome shotgun (WGS) entry which is preliminary data.</text>
</comment>
<evidence type="ECO:0000259" key="2">
    <source>
        <dbReference type="PROSITE" id="PS51278"/>
    </source>
</evidence>
<dbReference type="InterPro" id="IPR029055">
    <property type="entry name" value="Ntn_hydrolases_N"/>
</dbReference>
<protein>
    <submittedName>
        <fullName evidence="3">Glutamine amidotransferases class-II</fullName>
    </submittedName>
</protein>
<dbReference type="InterPro" id="IPR026869">
    <property type="entry name" value="EgtC-like"/>
</dbReference>
<feature type="domain" description="Glutamine amidotransferase type-2" evidence="2">
    <location>
        <begin position="3"/>
        <end position="260"/>
    </location>
</feature>
<dbReference type="Gene3D" id="3.60.20.10">
    <property type="entry name" value="Glutamine Phosphoribosylpyrophosphate, subunit 1, domain 1"/>
    <property type="match status" value="1"/>
</dbReference>
<sequence>MMCELLGMSANVPTDICFSFTGLMQRGGRTGPHRDGWGIAFYEGRGCRTFHDPNPSAESEIARLVQRYAIKSRIVVSHIRRANRGRVCLENTHPFHRELWGRHWVFAHNGQLRGVKRLPLDFYQPIGTTDSEYAFCWLLGRIREQFPHAPHRPQALWRHVHALTQELNPRGVCNFLLSDARYLYAHCSTQLSWLTRRAPFGKAQLMDADMTVDFEAETTPNDIVTVVATRPLTDNEPWTVMRPGTLAIFGAGVPIAVFGA</sequence>
<dbReference type="SUPFAM" id="SSF56235">
    <property type="entry name" value="N-terminal nucleophile aminohydrolases (Ntn hydrolases)"/>
    <property type="match status" value="1"/>
</dbReference>
<dbReference type="Proteomes" id="UP000019184">
    <property type="component" value="Unassembled WGS sequence"/>
</dbReference>
<evidence type="ECO:0000313" key="3">
    <source>
        <dbReference type="EMBL" id="CDH46232.1"/>
    </source>
</evidence>
<gene>
    <name evidence="3" type="primary">yafJ</name>
    <name evidence="3" type="ORF">BN874_400024</name>
</gene>
<name>A0A7U7GDE3_9GAMM</name>
<dbReference type="PROSITE" id="PS51278">
    <property type="entry name" value="GATASE_TYPE_2"/>
    <property type="match status" value="1"/>
</dbReference>
<dbReference type="PANTHER" id="PTHR42824:SF1">
    <property type="entry name" value="GLUTAMINE AMIDOTRANSFERASE YAFJ-RELATED"/>
    <property type="match status" value="1"/>
</dbReference>
<evidence type="ECO:0000256" key="1">
    <source>
        <dbReference type="ARBA" id="ARBA00022962"/>
    </source>
</evidence>